<dbReference type="AlphaFoldDB" id="A0A9W4H1H3"/>
<evidence type="ECO:0000313" key="4">
    <source>
        <dbReference type="Proteomes" id="UP001153328"/>
    </source>
</evidence>
<evidence type="ECO:0000256" key="2">
    <source>
        <dbReference type="SAM" id="Phobius"/>
    </source>
</evidence>
<feature type="region of interest" description="Disordered" evidence="1">
    <location>
        <begin position="270"/>
        <end position="311"/>
    </location>
</feature>
<dbReference type="EMBL" id="CAJVAX010000017">
    <property type="protein sequence ID" value="CAG7642925.1"/>
    <property type="molecule type" value="Genomic_DNA"/>
</dbReference>
<accession>A0A9W4H1H3</accession>
<reference evidence="3" key="1">
    <citation type="submission" date="2021-06" db="EMBL/GenBank/DDBJ databases">
        <authorList>
            <person name="Arsene-Ploetze F."/>
        </authorList>
    </citation>
    <scope>NUCLEOTIDE SEQUENCE</scope>
    <source>
        <strain evidence="3">SBRY1</strain>
    </source>
</reference>
<keyword evidence="2" id="KW-0472">Membrane</keyword>
<keyword evidence="2" id="KW-1133">Transmembrane helix</keyword>
<evidence type="ECO:0000256" key="1">
    <source>
        <dbReference type="SAM" id="MobiDB-lite"/>
    </source>
</evidence>
<dbReference type="Proteomes" id="UP001153328">
    <property type="component" value="Unassembled WGS sequence"/>
</dbReference>
<proteinExistence type="predicted"/>
<feature type="compositionally biased region" description="Low complexity" evidence="1">
    <location>
        <begin position="283"/>
        <end position="292"/>
    </location>
</feature>
<evidence type="ECO:0008006" key="5">
    <source>
        <dbReference type="Google" id="ProtNLM"/>
    </source>
</evidence>
<comment type="caution">
    <text evidence="3">The sequence shown here is derived from an EMBL/GenBank/DDBJ whole genome shotgun (WGS) entry which is preliminary data.</text>
</comment>
<evidence type="ECO:0000313" key="3">
    <source>
        <dbReference type="EMBL" id="CAG7642925.1"/>
    </source>
</evidence>
<name>A0A9W4H1H3_9ACTN</name>
<organism evidence="3 4">
    <name type="scientific">Actinacidiphila bryophytorum</name>
    <dbReference type="NCBI Taxonomy" id="1436133"/>
    <lineage>
        <taxon>Bacteria</taxon>
        <taxon>Bacillati</taxon>
        <taxon>Actinomycetota</taxon>
        <taxon>Actinomycetes</taxon>
        <taxon>Kitasatosporales</taxon>
        <taxon>Streptomycetaceae</taxon>
        <taxon>Actinacidiphila</taxon>
    </lineage>
</organism>
<keyword evidence="4" id="KW-1185">Reference proteome</keyword>
<protein>
    <recommendedName>
        <fullName evidence="5">Hydrolytic protein</fullName>
    </recommendedName>
</protein>
<sequence length="428" mass="43871">MTTSAHLDAAAVPVLPGEQARVVLEVRNSGTIVEAYTFEVLGAPAAWTVVEPAGLSLYPNTTGQVTLVASPPRDTTVPPGDMPLAVRVLPQERPETATVPEGTLQVLPYAEVTAELTPQMTQARGRARFRVAVDNRGNHPVAVGFKGADRSQALDFKLPSAATEVAPGRAAFVQVPVRAKRRLWRGVAVPHAFQLTVTPASQQAVVEPVVLDGTYVQQPVLSSALLRAVVAVVALAGILLGIWYGLLRPAVRSAAKEAVKDPVATAATQAASANQKADDAKNAAKGAEQAAKSVGATPSPLAPGQGPEAPANAELFSTRLTAGAAGGGSGTGTYPVPPGKTLRLTDLVLENPQGDSGTVTIAVGGKTLLAPALENFREQDFHWASAILATEGQKVTITVSCHQPGTPAGGGPAPTQCAAAALISGTLE</sequence>
<dbReference type="RefSeq" id="WP_205043009.1">
    <property type="nucleotide sequence ID" value="NZ_CAJVAX010000017.1"/>
</dbReference>
<feature type="transmembrane region" description="Helical" evidence="2">
    <location>
        <begin position="224"/>
        <end position="246"/>
    </location>
</feature>
<keyword evidence="2" id="KW-0812">Transmembrane</keyword>
<gene>
    <name evidence="3" type="ORF">SBRY_30715</name>
</gene>